<accession>A0A143BMP4</accession>
<sequence>MSTTNKKLSDFPGFAICYDPKSKPFFQSQVVEAMRMLASVDLGKQLLKGIADAKPKVRKHHASLTPAAKKISFSSGINVVITPAADINFIQSGFKADKVYGDHGAMSITGLKPSAAASHNIAGCPFHIDGGSAAMAIDPTAADNGRGTCSIMYFTNAQVMTRKGEAANPVVVLAHELIHSLHHVTGTVHKDEELVTSGIGKYADLPMTENAFRKAFGIKLRVEY</sequence>
<proteinExistence type="predicted"/>
<reference evidence="1 2" key="2">
    <citation type="journal article" date="2016" name="Environ. Microbiol. Rep.">
        <title>Metagenomic evidence for the presence of phototrophic Gemmatimonadetes bacteria in diverse environments.</title>
        <authorList>
            <person name="Zeng Y."/>
            <person name="Baumbach J."/>
            <person name="Barbosa E.G."/>
            <person name="Azevedo V."/>
            <person name="Zhang C."/>
            <person name="Koblizek M."/>
        </authorList>
    </citation>
    <scope>NUCLEOTIDE SEQUENCE [LARGE SCALE GENOMIC DNA]</scope>
    <source>
        <strain evidence="1 2">AP64</strain>
    </source>
</reference>
<gene>
    <name evidence="1" type="ORF">GEMMAAP_19330</name>
</gene>
<dbReference type="KEGG" id="gph:GEMMAAP_19330"/>
<organism evidence="1 2">
    <name type="scientific">Gemmatimonas phototrophica</name>
    <dbReference type="NCBI Taxonomy" id="1379270"/>
    <lineage>
        <taxon>Bacteria</taxon>
        <taxon>Pseudomonadati</taxon>
        <taxon>Gemmatimonadota</taxon>
        <taxon>Gemmatimonadia</taxon>
        <taxon>Gemmatimonadales</taxon>
        <taxon>Gemmatimonadaceae</taxon>
        <taxon>Gemmatimonas</taxon>
    </lineage>
</organism>
<evidence type="ECO:0000313" key="2">
    <source>
        <dbReference type="Proteomes" id="UP000076404"/>
    </source>
</evidence>
<dbReference type="Proteomes" id="UP000076404">
    <property type="component" value="Chromosome"/>
</dbReference>
<protein>
    <submittedName>
        <fullName evidence="1">Uncharacterized protein</fullName>
    </submittedName>
</protein>
<dbReference type="Gene3D" id="3.90.1240.10">
    <property type="entry name" value="Metalloproteases ('zincins'), catalytic domain like"/>
    <property type="match status" value="1"/>
</dbReference>
<keyword evidence="2" id="KW-1185">Reference proteome</keyword>
<dbReference type="EMBL" id="CP011454">
    <property type="protein sequence ID" value="AMW06356.1"/>
    <property type="molecule type" value="Genomic_DNA"/>
</dbReference>
<reference evidence="1 2" key="1">
    <citation type="journal article" date="2014" name="Proc. Natl. Acad. Sci. U.S.A.">
        <title>Functional type 2 photosynthetic reaction centers found in the rare bacterial phylum Gemmatimonadetes.</title>
        <authorList>
            <person name="Zeng Y."/>
            <person name="Feng F."/>
            <person name="Medova H."/>
            <person name="Dean J."/>
            <person name="Koblizek M."/>
        </authorList>
    </citation>
    <scope>NUCLEOTIDE SEQUENCE [LARGE SCALE GENOMIC DNA]</scope>
    <source>
        <strain evidence="1 2">AP64</strain>
    </source>
</reference>
<dbReference type="InterPro" id="IPR028208">
    <property type="entry name" value="Effector_pro_NleD-like"/>
</dbReference>
<dbReference type="SUPFAM" id="SSF55486">
    <property type="entry name" value="Metalloproteases ('zincins'), catalytic domain"/>
    <property type="match status" value="1"/>
</dbReference>
<evidence type="ECO:0000313" key="1">
    <source>
        <dbReference type="EMBL" id="AMW06356.1"/>
    </source>
</evidence>
<dbReference type="Pfam" id="PF14891">
    <property type="entry name" value="Peptidase_M91"/>
    <property type="match status" value="1"/>
</dbReference>
<dbReference type="OrthoDB" id="8821494at2"/>
<dbReference type="RefSeq" id="WP_026848854.1">
    <property type="nucleotide sequence ID" value="NZ_CP011454.1"/>
</dbReference>
<name>A0A143BMP4_9BACT</name>
<dbReference type="AlphaFoldDB" id="A0A143BMP4"/>
<dbReference type="STRING" id="1379270.GEMMAAP_19330"/>